<keyword evidence="7" id="KW-1185">Reference proteome</keyword>
<feature type="DNA-binding region" description="H-T-H motif" evidence="4">
    <location>
        <begin position="37"/>
        <end position="56"/>
    </location>
</feature>
<dbReference type="InterPro" id="IPR009057">
    <property type="entry name" value="Homeodomain-like_sf"/>
</dbReference>
<dbReference type="InterPro" id="IPR001647">
    <property type="entry name" value="HTH_TetR"/>
</dbReference>
<dbReference type="Pfam" id="PF00440">
    <property type="entry name" value="TetR_N"/>
    <property type="match status" value="1"/>
</dbReference>
<evidence type="ECO:0000313" key="7">
    <source>
        <dbReference type="Proteomes" id="UP001200110"/>
    </source>
</evidence>
<dbReference type="SUPFAM" id="SSF48498">
    <property type="entry name" value="Tetracyclin repressor-like, C-terminal domain"/>
    <property type="match status" value="1"/>
</dbReference>
<keyword evidence="2 4" id="KW-0238">DNA-binding</keyword>
<evidence type="ECO:0000256" key="3">
    <source>
        <dbReference type="ARBA" id="ARBA00023163"/>
    </source>
</evidence>
<dbReference type="PANTHER" id="PTHR30055:SF234">
    <property type="entry name" value="HTH-TYPE TRANSCRIPTIONAL REGULATOR BETI"/>
    <property type="match status" value="1"/>
</dbReference>
<name>A0ABS9IV83_9ACTN</name>
<dbReference type="PANTHER" id="PTHR30055">
    <property type="entry name" value="HTH-TYPE TRANSCRIPTIONAL REGULATOR RUTR"/>
    <property type="match status" value="1"/>
</dbReference>
<dbReference type="InterPro" id="IPR036271">
    <property type="entry name" value="Tet_transcr_reg_TetR-rel_C_sf"/>
</dbReference>
<dbReference type="SUPFAM" id="SSF46689">
    <property type="entry name" value="Homeodomain-like"/>
    <property type="match status" value="1"/>
</dbReference>
<protein>
    <submittedName>
        <fullName evidence="6">TetR/AcrR family transcriptional regulator</fullName>
    </submittedName>
</protein>
<dbReference type="Gene3D" id="1.10.357.10">
    <property type="entry name" value="Tetracycline Repressor, domain 2"/>
    <property type="match status" value="1"/>
</dbReference>
<reference evidence="6 7" key="1">
    <citation type="submission" date="2022-01" db="EMBL/GenBank/DDBJ databases">
        <authorList>
            <person name="Huang Y."/>
        </authorList>
    </citation>
    <scope>NUCLEOTIDE SEQUENCE [LARGE SCALE GENOMIC DNA]</scope>
    <source>
        <strain evidence="6 7">HY366</strain>
    </source>
</reference>
<evidence type="ECO:0000313" key="6">
    <source>
        <dbReference type="EMBL" id="MCF8589463.1"/>
    </source>
</evidence>
<evidence type="ECO:0000256" key="2">
    <source>
        <dbReference type="ARBA" id="ARBA00023125"/>
    </source>
</evidence>
<feature type="domain" description="HTH tetR-type" evidence="5">
    <location>
        <begin position="14"/>
        <end position="74"/>
    </location>
</feature>
<dbReference type="Proteomes" id="UP001200110">
    <property type="component" value="Unassembled WGS sequence"/>
</dbReference>
<proteinExistence type="predicted"/>
<gene>
    <name evidence="6" type="ORF">L5G33_13450</name>
</gene>
<dbReference type="Gene3D" id="1.10.10.60">
    <property type="entry name" value="Homeodomain-like"/>
    <property type="match status" value="1"/>
</dbReference>
<dbReference type="Pfam" id="PF13305">
    <property type="entry name" value="TetR_C_33"/>
    <property type="match status" value="1"/>
</dbReference>
<evidence type="ECO:0000256" key="1">
    <source>
        <dbReference type="ARBA" id="ARBA00023015"/>
    </source>
</evidence>
<evidence type="ECO:0000256" key="4">
    <source>
        <dbReference type="PROSITE-ProRule" id="PRU00335"/>
    </source>
</evidence>
<dbReference type="PROSITE" id="PS50977">
    <property type="entry name" value="HTH_TETR_2"/>
    <property type="match status" value="1"/>
</dbReference>
<dbReference type="EMBL" id="JAKKOR010000009">
    <property type="protein sequence ID" value="MCF8589463.1"/>
    <property type="molecule type" value="Genomic_DNA"/>
</dbReference>
<organism evidence="6 7">
    <name type="scientific">Gordonia liuliyuniae</name>
    <dbReference type="NCBI Taxonomy" id="2911517"/>
    <lineage>
        <taxon>Bacteria</taxon>
        <taxon>Bacillati</taxon>
        <taxon>Actinomycetota</taxon>
        <taxon>Actinomycetes</taxon>
        <taxon>Mycobacteriales</taxon>
        <taxon>Gordoniaceae</taxon>
        <taxon>Gordonia</taxon>
    </lineage>
</organism>
<comment type="caution">
    <text evidence="6">The sequence shown here is derived from an EMBL/GenBank/DDBJ whole genome shotgun (WGS) entry which is preliminary data.</text>
</comment>
<accession>A0ABS9IV83</accession>
<evidence type="ECO:0000259" key="5">
    <source>
        <dbReference type="PROSITE" id="PS50977"/>
    </source>
</evidence>
<keyword evidence="1" id="KW-0805">Transcription regulation</keyword>
<dbReference type="RefSeq" id="WP_236998678.1">
    <property type="nucleotide sequence ID" value="NZ_JAKKOR010000009.1"/>
</dbReference>
<dbReference type="InterPro" id="IPR050109">
    <property type="entry name" value="HTH-type_TetR-like_transc_reg"/>
</dbReference>
<keyword evidence="3" id="KW-0804">Transcription</keyword>
<sequence length="206" mass="21949">MTAPLIEPSDRRRRRTHNAVLDAAADLFASRGFRETSVDELASAADVALSSIYANFPGGKADVYAALACRIARQHADEMAAAIAAAREPVELAVFDAYLRFHADAPAAFRILGLSDLGRDDSELVTQARRTVRDLLGGVLDSTVAASTLDARSARGEALRLWGTVNGLIALRTQGFATASEVEDLLSPVRAELAARIAESREGARS</sequence>
<dbReference type="InterPro" id="IPR025996">
    <property type="entry name" value="MT1864/Rv1816-like_C"/>
</dbReference>